<evidence type="ECO:0000313" key="2">
    <source>
        <dbReference type="EMBL" id="KAL1517527.1"/>
    </source>
</evidence>
<organism evidence="2 3">
    <name type="scientific">Hypothenemus hampei</name>
    <name type="common">Coffee berry borer</name>
    <dbReference type="NCBI Taxonomy" id="57062"/>
    <lineage>
        <taxon>Eukaryota</taxon>
        <taxon>Metazoa</taxon>
        <taxon>Ecdysozoa</taxon>
        <taxon>Arthropoda</taxon>
        <taxon>Hexapoda</taxon>
        <taxon>Insecta</taxon>
        <taxon>Pterygota</taxon>
        <taxon>Neoptera</taxon>
        <taxon>Endopterygota</taxon>
        <taxon>Coleoptera</taxon>
        <taxon>Polyphaga</taxon>
        <taxon>Cucujiformia</taxon>
        <taxon>Curculionidae</taxon>
        <taxon>Scolytinae</taxon>
        <taxon>Hypothenemus</taxon>
    </lineage>
</organism>
<protein>
    <recommendedName>
        <fullName evidence="4">Neuropeptide-like 4</fullName>
    </recommendedName>
</protein>
<keyword evidence="1" id="KW-0732">Signal</keyword>
<dbReference type="EMBL" id="JBDJPC010000001">
    <property type="protein sequence ID" value="KAL1517527.1"/>
    <property type="molecule type" value="Genomic_DNA"/>
</dbReference>
<proteinExistence type="predicted"/>
<accession>A0ABD1FE37</accession>
<dbReference type="AlphaFoldDB" id="A0ABD1FE37"/>
<evidence type="ECO:0000256" key="1">
    <source>
        <dbReference type="SAM" id="SignalP"/>
    </source>
</evidence>
<gene>
    <name evidence="2" type="ORF">ABEB36_001280</name>
</gene>
<comment type="caution">
    <text evidence="2">The sequence shown here is derived from an EMBL/GenBank/DDBJ whole genome shotgun (WGS) entry which is preliminary data.</text>
</comment>
<sequence>MFKYLMAFLALVAVAFAVPNPEAKADPAPNPKPQFVYSAPYAYSAGVPLAYSAPAVIAGVPAAYTYY</sequence>
<keyword evidence="3" id="KW-1185">Reference proteome</keyword>
<evidence type="ECO:0008006" key="4">
    <source>
        <dbReference type="Google" id="ProtNLM"/>
    </source>
</evidence>
<evidence type="ECO:0000313" key="3">
    <source>
        <dbReference type="Proteomes" id="UP001566132"/>
    </source>
</evidence>
<feature type="chain" id="PRO_5044859557" description="Neuropeptide-like 4" evidence="1">
    <location>
        <begin position="18"/>
        <end position="67"/>
    </location>
</feature>
<dbReference type="Proteomes" id="UP001566132">
    <property type="component" value="Unassembled WGS sequence"/>
</dbReference>
<feature type="signal peptide" evidence="1">
    <location>
        <begin position="1"/>
        <end position="17"/>
    </location>
</feature>
<reference evidence="2 3" key="1">
    <citation type="submission" date="2024-05" db="EMBL/GenBank/DDBJ databases">
        <title>Genetic variation in Jamaican populations of the coffee berry borer (Hypothenemus hampei).</title>
        <authorList>
            <person name="Errbii M."/>
            <person name="Myrie A."/>
        </authorList>
    </citation>
    <scope>NUCLEOTIDE SEQUENCE [LARGE SCALE GENOMIC DNA]</scope>
    <source>
        <strain evidence="2">JA-Hopewell-2020-01-JO</strain>
        <tissue evidence="2">Whole body</tissue>
    </source>
</reference>
<name>A0ABD1FE37_HYPHA</name>